<dbReference type="OrthoDB" id="7867983at2"/>
<dbReference type="RefSeq" id="WP_057791079.1">
    <property type="nucleotide sequence ID" value="NZ_LAXJ01000003.1"/>
</dbReference>
<dbReference type="STRING" id="1641875.XM53_05525"/>
<feature type="region of interest" description="Disordered" evidence="1">
    <location>
        <begin position="1"/>
        <end position="41"/>
    </location>
</feature>
<gene>
    <name evidence="2" type="ORF">XM53_05525</name>
</gene>
<protein>
    <submittedName>
        <fullName evidence="2">Uncharacterized protein</fullName>
    </submittedName>
</protein>
<proteinExistence type="predicted"/>
<evidence type="ECO:0000313" key="3">
    <source>
        <dbReference type="Proteomes" id="UP000051295"/>
    </source>
</evidence>
<dbReference type="Proteomes" id="UP000051295">
    <property type="component" value="Unassembled WGS sequence"/>
</dbReference>
<organism evidence="2 3">
    <name type="scientific">Roseovarius atlanticus</name>
    <dbReference type="NCBI Taxonomy" id="1641875"/>
    <lineage>
        <taxon>Bacteria</taxon>
        <taxon>Pseudomonadati</taxon>
        <taxon>Pseudomonadota</taxon>
        <taxon>Alphaproteobacteria</taxon>
        <taxon>Rhodobacterales</taxon>
        <taxon>Roseobacteraceae</taxon>
        <taxon>Roseovarius</taxon>
    </lineage>
</organism>
<accession>A0A0T5NYR3</accession>
<reference evidence="2 3" key="1">
    <citation type="submission" date="2015-04" db="EMBL/GenBank/DDBJ databases">
        <title>The draft genome sequence of Roseovarius sp.R12b.</title>
        <authorList>
            <person name="Li G."/>
            <person name="Lai Q."/>
            <person name="Shao Z."/>
            <person name="Yan P."/>
        </authorList>
    </citation>
    <scope>NUCLEOTIDE SEQUENCE [LARGE SCALE GENOMIC DNA]</scope>
    <source>
        <strain evidence="2 3">R12B</strain>
    </source>
</reference>
<dbReference type="EMBL" id="LAXJ01000003">
    <property type="protein sequence ID" value="KRS13998.1"/>
    <property type="molecule type" value="Genomic_DNA"/>
</dbReference>
<name>A0A0T5NYR3_9RHOB</name>
<feature type="compositionally biased region" description="Basic and acidic residues" evidence="1">
    <location>
        <begin position="67"/>
        <end position="78"/>
    </location>
</feature>
<comment type="caution">
    <text evidence="2">The sequence shown here is derived from an EMBL/GenBank/DDBJ whole genome shotgun (WGS) entry which is preliminary data.</text>
</comment>
<dbReference type="PATRIC" id="fig|1641875.4.peg.3130"/>
<evidence type="ECO:0000256" key="1">
    <source>
        <dbReference type="SAM" id="MobiDB-lite"/>
    </source>
</evidence>
<sequence>MSFSLDDVFKEVPPQTGNGGRHLTPSSVFKDAPAAPATKLDKTTAAAREILDAEANERVQKSAKLKLAREARDAGLSR</sequence>
<dbReference type="AlphaFoldDB" id="A0A0T5NYR3"/>
<evidence type="ECO:0000313" key="2">
    <source>
        <dbReference type="EMBL" id="KRS13998.1"/>
    </source>
</evidence>
<keyword evidence="3" id="KW-1185">Reference proteome</keyword>
<feature type="region of interest" description="Disordered" evidence="1">
    <location>
        <begin position="58"/>
        <end position="78"/>
    </location>
</feature>